<sequence>MTAPKFIGSGSTAAHHRASWWIIANSGVTRATSDRNFHFQDMVLMGTSLLSSSATANGENFVRFRSLRAKTVTCEPGYGFLPCTTKVWGQVFLIMMYQYMLYLSEKYISTGSDLFFEMFGTGIFGAGMFQILGIFPQILLVLVGEDEIASAAATVMGVLAGTTIFNLTIICGSTRVVVLVTLILTSVFLLTYCLYEVLRPWMQNRRLEYLMRKHLRERLLPVLCTQEGKPDDAKISALFDTLDQNNDLLVSADELRSLILGIHVDDVGLDVDDVVSKVMSEFDISGDNYLSKTEFVQGISTWLSKVDPAANGRSRKGKKLPNSNSKGSSEEHHCKVTKTAWRSYTKASLYILQGTAITVLIAQSLIQTVQSFSAAINIHSFLVSYFLIPLALNARSAYRAISSATDKSEKTVSLTLSQIYGGVFMNNVMSLIIFLGLVYVRHLSWDVSAEILVVMMQRFGSRVSISDGLDQNGQSNSEVLTSLKRATVTCEPAFGFLPCTTQVWGQLFLVVVYQYLLSLSEKYISSGSDLFFEMFGSGVFGASICYWISPGNGNGGTCRNNDLAPHHSLMQNKYIIQENEYLIYFCWNRVNYAGYGVKTDIETKYTARIMLLSMIPFLLLQLAKVFNSASQTRVVVLVTLILTSLFLVTYCTYQVFQPWMQERRLEYLMHKYIKKKLLPVLCDQDGNPSDAKISELFDQVDRNNDLLVSADELRSLMLGIHIQDVGLNVDAVVSKVMTAFDISGDSYLSRAEFVQGLSDWLQKISPTFNSGIQSRKSSSNLNGSHDPEDQQRRTTLATWRSYTQATFLILLGTAVAILVAQSLLQTVQAFSVAIKIPSFLVSYLVIPLALSSRQAYRAILSAREKTEKTVSLTLSQIYGGVFMNNVMGLVVFLGLVYVRHLSWDVSAEILVVLVICSSMGFSASFTSKFPFWASIIAYALYPVSLGLIYILTTFCGWG</sequence>
<evidence type="ECO:0000313" key="13">
    <source>
        <dbReference type="Proteomes" id="UP001141552"/>
    </source>
</evidence>
<name>A0A9Q0J5N6_9ROSI</name>
<feature type="transmembrane region" description="Helical" evidence="10">
    <location>
        <begin position="87"/>
        <end position="103"/>
    </location>
</feature>
<evidence type="ECO:0000313" key="12">
    <source>
        <dbReference type="EMBL" id="KAJ4828540.1"/>
    </source>
</evidence>
<feature type="domain" description="EF-hand" evidence="11">
    <location>
        <begin position="270"/>
        <end position="305"/>
    </location>
</feature>
<comment type="subcellular location">
    <subcellularLocation>
        <location evidence="1">Endomembrane system</location>
        <topology evidence="1">Multi-pass membrane protein</topology>
    </subcellularLocation>
</comment>
<keyword evidence="13" id="KW-1185">Reference proteome</keyword>
<feature type="transmembrane region" description="Helical" evidence="10">
    <location>
        <begin position="123"/>
        <end position="143"/>
    </location>
</feature>
<organism evidence="12 13">
    <name type="scientific">Turnera subulata</name>
    <dbReference type="NCBI Taxonomy" id="218843"/>
    <lineage>
        <taxon>Eukaryota</taxon>
        <taxon>Viridiplantae</taxon>
        <taxon>Streptophyta</taxon>
        <taxon>Embryophyta</taxon>
        <taxon>Tracheophyta</taxon>
        <taxon>Spermatophyta</taxon>
        <taxon>Magnoliopsida</taxon>
        <taxon>eudicotyledons</taxon>
        <taxon>Gunneridae</taxon>
        <taxon>Pentapetalae</taxon>
        <taxon>rosids</taxon>
        <taxon>fabids</taxon>
        <taxon>Malpighiales</taxon>
        <taxon>Passifloraceae</taxon>
        <taxon>Turnera</taxon>
    </lineage>
</organism>
<dbReference type="InterPro" id="IPR011992">
    <property type="entry name" value="EF-hand-dom_pair"/>
</dbReference>
<dbReference type="EMBL" id="JAKUCV010006148">
    <property type="protein sequence ID" value="KAJ4828540.1"/>
    <property type="molecule type" value="Genomic_DNA"/>
</dbReference>
<feature type="transmembrane region" description="Helical" evidence="10">
    <location>
        <begin position="905"/>
        <end position="925"/>
    </location>
</feature>
<evidence type="ECO:0000256" key="5">
    <source>
        <dbReference type="ARBA" id="ARBA00022837"/>
    </source>
</evidence>
<reference evidence="12" key="1">
    <citation type="submission" date="2022-02" db="EMBL/GenBank/DDBJ databases">
        <authorList>
            <person name="Henning P.M."/>
            <person name="McCubbin A.G."/>
            <person name="Shore J.S."/>
        </authorList>
    </citation>
    <scope>NUCLEOTIDE SEQUENCE</scope>
    <source>
        <strain evidence="12">F60SS</strain>
        <tissue evidence="12">Leaves</tissue>
    </source>
</reference>
<dbReference type="InterPro" id="IPR004837">
    <property type="entry name" value="NaCa_Exmemb"/>
</dbReference>
<feature type="transmembrane region" description="Helical" evidence="10">
    <location>
        <begin position="805"/>
        <end position="824"/>
    </location>
</feature>
<evidence type="ECO:0000256" key="4">
    <source>
        <dbReference type="ARBA" id="ARBA00022692"/>
    </source>
</evidence>
<dbReference type="SMART" id="SM00054">
    <property type="entry name" value="EFh"/>
    <property type="match status" value="4"/>
</dbReference>
<proteinExistence type="predicted"/>
<dbReference type="InterPro" id="IPR004713">
    <property type="entry name" value="CaH_exchang"/>
</dbReference>
<dbReference type="Pfam" id="PF01699">
    <property type="entry name" value="Na_Ca_ex"/>
    <property type="match status" value="1"/>
</dbReference>
<feature type="transmembrane region" description="Helical" evidence="10">
    <location>
        <begin position="347"/>
        <end position="366"/>
    </location>
</feature>
<comment type="caution">
    <text evidence="12">The sequence shown here is derived from an EMBL/GenBank/DDBJ whole genome shotgun (WGS) entry which is preliminary data.</text>
</comment>
<dbReference type="PANTHER" id="PTHR31503:SF80">
    <property type="entry name" value="EF-HAND DOMAIN-CONTAINING PROTEIN"/>
    <property type="match status" value="1"/>
</dbReference>
<dbReference type="InterPro" id="IPR002048">
    <property type="entry name" value="EF_hand_dom"/>
</dbReference>
<accession>A0A9Q0J5N6</accession>
<feature type="transmembrane region" description="Helical" evidence="10">
    <location>
        <begin position="836"/>
        <end position="856"/>
    </location>
</feature>
<evidence type="ECO:0000256" key="3">
    <source>
        <dbReference type="ARBA" id="ARBA00022449"/>
    </source>
</evidence>
<feature type="transmembrane region" description="Helical" evidence="10">
    <location>
        <begin position="931"/>
        <end position="957"/>
    </location>
</feature>
<dbReference type="Pfam" id="PF13499">
    <property type="entry name" value="EF-hand_7"/>
    <property type="match status" value="1"/>
</dbReference>
<evidence type="ECO:0000256" key="6">
    <source>
        <dbReference type="ARBA" id="ARBA00022989"/>
    </source>
</evidence>
<gene>
    <name evidence="12" type="ORF">Tsubulata_035964</name>
</gene>
<feature type="transmembrane region" description="Helical" evidence="10">
    <location>
        <begin position="876"/>
        <end position="898"/>
    </location>
</feature>
<feature type="transmembrane region" description="Helical" evidence="10">
    <location>
        <begin position="634"/>
        <end position="656"/>
    </location>
</feature>
<dbReference type="Proteomes" id="UP001141552">
    <property type="component" value="Unassembled WGS sequence"/>
</dbReference>
<dbReference type="GO" id="GO:0015369">
    <property type="term" value="F:calcium:proton antiporter activity"/>
    <property type="evidence" value="ECO:0007669"/>
    <property type="project" value="TreeGrafter"/>
</dbReference>
<feature type="transmembrane region" description="Helical" evidence="10">
    <location>
        <begin position="530"/>
        <end position="549"/>
    </location>
</feature>
<keyword evidence="8 10" id="KW-0472">Membrane</keyword>
<feature type="transmembrane region" description="Helical" evidence="10">
    <location>
        <begin position="605"/>
        <end position="622"/>
    </location>
</feature>
<keyword evidence="4 10" id="KW-0812">Transmembrane</keyword>
<evidence type="ECO:0000256" key="9">
    <source>
        <dbReference type="SAM" id="MobiDB-lite"/>
    </source>
</evidence>
<feature type="domain" description="EF-hand" evidence="11">
    <location>
        <begin position="688"/>
        <end position="723"/>
    </location>
</feature>
<feature type="compositionally biased region" description="Polar residues" evidence="9">
    <location>
        <begin position="771"/>
        <end position="783"/>
    </location>
</feature>
<dbReference type="GO" id="GO:0005509">
    <property type="term" value="F:calcium ion binding"/>
    <property type="evidence" value="ECO:0007669"/>
    <property type="project" value="InterPro"/>
</dbReference>
<evidence type="ECO:0000259" key="11">
    <source>
        <dbReference type="PROSITE" id="PS50222"/>
    </source>
</evidence>
<feature type="region of interest" description="Disordered" evidence="9">
    <location>
        <begin position="309"/>
        <end position="332"/>
    </location>
</feature>
<feature type="transmembrane region" description="Helical" evidence="10">
    <location>
        <begin position="378"/>
        <end position="398"/>
    </location>
</feature>
<dbReference type="GO" id="GO:0006874">
    <property type="term" value="P:intracellular calcium ion homeostasis"/>
    <property type="evidence" value="ECO:0007669"/>
    <property type="project" value="TreeGrafter"/>
</dbReference>
<dbReference type="OrthoDB" id="26525at2759"/>
<feature type="transmembrane region" description="Helical" evidence="10">
    <location>
        <begin position="419"/>
        <end position="440"/>
    </location>
</feature>
<keyword evidence="3" id="KW-0050">Antiport</keyword>
<evidence type="ECO:0000256" key="7">
    <source>
        <dbReference type="ARBA" id="ARBA00023065"/>
    </source>
</evidence>
<dbReference type="SUPFAM" id="SSF47473">
    <property type="entry name" value="EF-hand"/>
    <property type="match status" value="1"/>
</dbReference>
<evidence type="ECO:0000256" key="1">
    <source>
        <dbReference type="ARBA" id="ARBA00004127"/>
    </source>
</evidence>
<evidence type="ECO:0000256" key="8">
    <source>
        <dbReference type="ARBA" id="ARBA00023136"/>
    </source>
</evidence>
<keyword evidence="7" id="KW-0406">Ion transport</keyword>
<feature type="domain" description="EF-hand" evidence="11">
    <location>
        <begin position="230"/>
        <end position="265"/>
    </location>
</feature>
<evidence type="ECO:0000256" key="10">
    <source>
        <dbReference type="SAM" id="Phobius"/>
    </source>
</evidence>
<protein>
    <recommendedName>
        <fullName evidence="11">EF-hand domain-containing protein</fullName>
    </recommendedName>
</protein>
<keyword evidence="2" id="KW-0813">Transport</keyword>
<feature type="domain" description="EF-hand" evidence="11">
    <location>
        <begin position="728"/>
        <end position="763"/>
    </location>
</feature>
<feature type="transmembrane region" description="Helical" evidence="10">
    <location>
        <begin position="176"/>
        <end position="198"/>
    </location>
</feature>
<feature type="region of interest" description="Disordered" evidence="9">
    <location>
        <begin position="771"/>
        <end position="792"/>
    </location>
</feature>
<keyword evidence="6 10" id="KW-1133">Transmembrane helix</keyword>
<dbReference type="PROSITE" id="PS50222">
    <property type="entry name" value="EF_HAND_2"/>
    <property type="match status" value="4"/>
</dbReference>
<dbReference type="GO" id="GO:0016020">
    <property type="term" value="C:membrane"/>
    <property type="evidence" value="ECO:0007669"/>
    <property type="project" value="InterPro"/>
</dbReference>
<dbReference type="PANTHER" id="PTHR31503">
    <property type="entry name" value="VACUOLAR CALCIUM ION TRANSPORTER"/>
    <property type="match status" value="1"/>
</dbReference>
<dbReference type="PROSITE" id="PS00018">
    <property type="entry name" value="EF_HAND_1"/>
    <property type="match status" value="1"/>
</dbReference>
<dbReference type="InterPro" id="IPR018247">
    <property type="entry name" value="EF_Hand_1_Ca_BS"/>
</dbReference>
<keyword evidence="5" id="KW-0106">Calcium</keyword>
<feature type="transmembrane region" description="Helical" evidence="10">
    <location>
        <begin position="150"/>
        <end position="170"/>
    </location>
</feature>
<dbReference type="Gene3D" id="1.10.238.10">
    <property type="entry name" value="EF-hand"/>
    <property type="match status" value="2"/>
</dbReference>
<dbReference type="AlphaFoldDB" id="A0A9Q0J5N6"/>
<reference evidence="12" key="2">
    <citation type="journal article" date="2023" name="Plants (Basel)">
        <title>Annotation of the Turnera subulata (Passifloraceae) Draft Genome Reveals the S-Locus Evolved after the Divergence of Turneroideae from Passifloroideae in a Stepwise Manner.</title>
        <authorList>
            <person name="Henning P.M."/>
            <person name="Roalson E.H."/>
            <person name="Mir W."/>
            <person name="McCubbin A.G."/>
            <person name="Shore J.S."/>
        </authorList>
    </citation>
    <scope>NUCLEOTIDE SEQUENCE</scope>
    <source>
        <strain evidence="12">F60SS</strain>
    </source>
</reference>
<dbReference type="GO" id="GO:0012505">
    <property type="term" value="C:endomembrane system"/>
    <property type="evidence" value="ECO:0007669"/>
    <property type="project" value="UniProtKB-SubCell"/>
</dbReference>
<feature type="transmembrane region" description="Helical" evidence="10">
    <location>
        <begin position="501"/>
        <end position="518"/>
    </location>
</feature>
<evidence type="ECO:0000256" key="2">
    <source>
        <dbReference type="ARBA" id="ARBA00022448"/>
    </source>
</evidence>